<accession>A0A382S1J7</accession>
<dbReference type="EMBL" id="UINC01125166">
    <property type="protein sequence ID" value="SVD02811.1"/>
    <property type="molecule type" value="Genomic_DNA"/>
</dbReference>
<evidence type="ECO:0000313" key="2">
    <source>
        <dbReference type="EMBL" id="SVD02811.1"/>
    </source>
</evidence>
<organism evidence="2">
    <name type="scientific">marine metagenome</name>
    <dbReference type="NCBI Taxonomy" id="408172"/>
    <lineage>
        <taxon>unclassified sequences</taxon>
        <taxon>metagenomes</taxon>
        <taxon>ecological metagenomes</taxon>
    </lineage>
</organism>
<dbReference type="SUPFAM" id="SSF52540">
    <property type="entry name" value="P-loop containing nucleoside triphosphate hydrolases"/>
    <property type="match status" value="1"/>
</dbReference>
<dbReference type="AlphaFoldDB" id="A0A382S1J7"/>
<dbReference type="GO" id="GO:0005829">
    <property type="term" value="C:cytosol"/>
    <property type="evidence" value="ECO:0007669"/>
    <property type="project" value="TreeGrafter"/>
</dbReference>
<protein>
    <recommendedName>
        <fullName evidence="1">Helicase ATP-binding domain-containing protein</fullName>
    </recommendedName>
</protein>
<evidence type="ECO:0000259" key="1">
    <source>
        <dbReference type="PROSITE" id="PS51192"/>
    </source>
</evidence>
<dbReference type="GO" id="GO:0005524">
    <property type="term" value="F:ATP binding"/>
    <property type="evidence" value="ECO:0007669"/>
    <property type="project" value="InterPro"/>
</dbReference>
<dbReference type="GO" id="GO:0003677">
    <property type="term" value="F:DNA binding"/>
    <property type="evidence" value="ECO:0007669"/>
    <property type="project" value="InterPro"/>
</dbReference>
<proteinExistence type="predicted"/>
<dbReference type="PANTHER" id="PTHR47396:SF1">
    <property type="entry name" value="ATP-DEPENDENT HELICASE IRC3-RELATED"/>
    <property type="match status" value="1"/>
</dbReference>
<dbReference type="SMART" id="SM00487">
    <property type="entry name" value="DEXDc"/>
    <property type="match status" value="1"/>
</dbReference>
<dbReference type="InterPro" id="IPR014001">
    <property type="entry name" value="Helicase_ATP-bd"/>
</dbReference>
<dbReference type="InterPro" id="IPR050742">
    <property type="entry name" value="Helicase_Restrict-Modif_Enz"/>
</dbReference>
<dbReference type="InterPro" id="IPR006935">
    <property type="entry name" value="Helicase/UvrB_N"/>
</dbReference>
<dbReference type="GO" id="GO:0016787">
    <property type="term" value="F:hydrolase activity"/>
    <property type="evidence" value="ECO:0007669"/>
    <property type="project" value="InterPro"/>
</dbReference>
<feature type="domain" description="Helicase ATP-binding" evidence="1">
    <location>
        <begin position="20"/>
        <end position="179"/>
    </location>
</feature>
<dbReference type="InterPro" id="IPR027417">
    <property type="entry name" value="P-loop_NTPase"/>
</dbReference>
<reference evidence="2" key="1">
    <citation type="submission" date="2018-05" db="EMBL/GenBank/DDBJ databases">
        <authorList>
            <person name="Lanie J.A."/>
            <person name="Ng W.-L."/>
            <person name="Kazmierczak K.M."/>
            <person name="Andrzejewski T.M."/>
            <person name="Davidsen T.M."/>
            <person name="Wayne K.J."/>
            <person name="Tettelin H."/>
            <person name="Glass J.I."/>
            <person name="Rusch D."/>
            <person name="Podicherti R."/>
            <person name="Tsui H.-C.T."/>
            <person name="Winkler M.E."/>
        </authorList>
    </citation>
    <scope>NUCLEOTIDE SEQUENCE</scope>
</reference>
<name>A0A382S1J7_9ZZZZ</name>
<dbReference type="Pfam" id="PF04851">
    <property type="entry name" value="ResIII"/>
    <property type="match status" value="1"/>
</dbReference>
<dbReference type="PROSITE" id="PS51192">
    <property type="entry name" value="HELICASE_ATP_BIND_1"/>
    <property type="match status" value="1"/>
</dbReference>
<dbReference type="Gene3D" id="3.40.50.300">
    <property type="entry name" value="P-loop containing nucleotide triphosphate hydrolases"/>
    <property type="match status" value="1"/>
</dbReference>
<sequence>MTIKLRPWQTEALKKSMKWLIDDRKDRHFLINAAPGAGKTIASCVIAETLIQKGKIDRVVVIAPRTEVVNQWARDYRLVTGRHMAKVTGQDGDLTTLNVDVCATWAAVQNLSASMQTVCEQNRTLVICDEHHHAAVQAAWGSGADDAFTAAKFVLILTGTPIRSDGEHSVWLAYNDAGAINHPDDGTYTLTYGQAVDLGYCRPVTFHRHQGEFSVDLADGVKVQISGDQAAVITGRLARIPALQRALGFYRLATTPLFEADGQTPLLTGYQASMVEWGNQKLTEL</sequence>
<feature type="non-terminal residue" evidence="2">
    <location>
        <position position="285"/>
    </location>
</feature>
<gene>
    <name evidence="2" type="ORF">METZ01_LOCUS355665</name>
</gene>
<dbReference type="PANTHER" id="PTHR47396">
    <property type="entry name" value="TYPE I RESTRICTION ENZYME ECOKI R PROTEIN"/>
    <property type="match status" value="1"/>
</dbReference>